<comment type="similarity">
    <text evidence="1">Belongs to the protease inhibitor I39 (alpha-2-macroglobulin) family. Bacterial alpha-2-macroglobulin subfamily.</text>
</comment>
<dbReference type="Pfam" id="PF17973">
    <property type="entry name" value="bMG10"/>
    <property type="match status" value="1"/>
</dbReference>
<evidence type="ECO:0000256" key="1">
    <source>
        <dbReference type="ARBA" id="ARBA00010556"/>
    </source>
</evidence>
<dbReference type="KEGG" id="bsed:DN745_12155"/>
<dbReference type="Proteomes" id="UP000249799">
    <property type="component" value="Chromosome"/>
</dbReference>
<dbReference type="InterPro" id="IPR041203">
    <property type="entry name" value="Bact_A2M_MG5"/>
</dbReference>
<dbReference type="Pfam" id="PF01835">
    <property type="entry name" value="MG2"/>
    <property type="match status" value="1"/>
</dbReference>
<dbReference type="Gene3D" id="1.50.10.20">
    <property type="match status" value="1"/>
</dbReference>
<dbReference type="InterPro" id="IPR021868">
    <property type="entry name" value="Alpha_2_Macroglob_MG3"/>
</dbReference>
<dbReference type="InterPro" id="IPR041246">
    <property type="entry name" value="Bact_MG10"/>
</dbReference>
<dbReference type="Pfam" id="PF17972">
    <property type="entry name" value="bMG5"/>
    <property type="match status" value="1"/>
</dbReference>
<dbReference type="Pfam" id="PF07678">
    <property type="entry name" value="TED_complement"/>
    <property type="match status" value="1"/>
</dbReference>
<keyword evidence="4" id="KW-1185">Reference proteome</keyword>
<dbReference type="InterPro" id="IPR047565">
    <property type="entry name" value="Alpha-macroglob_thiol-ester_cl"/>
</dbReference>
<dbReference type="PROSITE" id="PS51257">
    <property type="entry name" value="PROKAR_LIPOPROTEIN"/>
    <property type="match status" value="1"/>
</dbReference>
<dbReference type="Pfam" id="PF07703">
    <property type="entry name" value="A2M_BRD"/>
    <property type="match status" value="1"/>
</dbReference>
<dbReference type="InterPro" id="IPR008930">
    <property type="entry name" value="Terpenoid_cyclase/PrenylTrfase"/>
</dbReference>
<dbReference type="SMART" id="SM01359">
    <property type="entry name" value="A2M_N_2"/>
    <property type="match status" value="1"/>
</dbReference>
<evidence type="ECO:0000313" key="4">
    <source>
        <dbReference type="Proteomes" id="UP000249799"/>
    </source>
</evidence>
<dbReference type="RefSeq" id="WP_111335204.1">
    <property type="nucleotide sequence ID" value="NZ_CP030032.1"/>
</dbReference>
<dbReference type="Pfam" id="PF11974">
    <property type="entry name" value="bMG3"/>
    <property type="match status" value="1"/>
</dbReference>
<dbReference type="SUPFAM" id="SSF48239">
    <property type="entry name" value="Terpenoid cyclases/Protein prenyltransferases"/>
    <property type="match status" value="1"/>
</dbReference>
<protein>
    <submittedName>
        <fullName evidence="3">Uncharacterized protein</fullName>
    </submittedName>
</protein>
<name>A0A2Z4FMI8_9DELT</name>
<dbReference type="CDD" id="cd02891">
    <property type="entry name" value="A2M_like"/>
    <property type="match status" value="1"/>
</dbReference>
<dbReference type="GO" id="GO:0004866">
    <property type="term" value="F:endopeptidase inhibitor activity"/>
    <property type="evidence" value="ECO:0007669"/>
    <property type="project" value="InterPro"/>
</dbReference>
<accession>A0A2Z4FMI8</accession>
<dbReference type="GO" id="GO:0005615">
    <property type="term" value="C:extracellular space"/>
    <property type="evidence" value="ECO:0007669"/>
    <property type="project" value="InterPro"/>
</dbReference>
<dbReference type="InterPro" id="IPR051802">
    <property type="entry name" value="YfhM-like"/>
</dbReference>
<gene>
    <name evidence="3" type="ORF">DN745_12155</name>
</gene>
<dbReference type="InterPro" id="IPR001599">
    <property type="entry name" value="Macroglobln_a2"/>
</dbReference>
<dbReference type="PANTHER" id="PTHR40094:SF1">
    <property type="entry name" value="UBIQUITIN DOMAIN-CONTAINING PROTEIN"/>
    <property type="match status" value="1"/>
</dbReference>
<dbReference type="InterPro" id="IPR002890">
    <property type="entry name" value="MG2"/>
</dbReference>
<keyword evidence="2" id="KW-0732">Signal</keyword>
<dbReference type="EMBL" id="CP030032">
    <property type="protein sequence ID" value="AWV90050.1"/>
    <property type="molecule type" value="Genomic_DNA"/>
</dbReference>
<dbReference type="SMART" id="SM01419">
    <property type="entry name" value="Thiol-ester_cl"/>
    <property type="match status" value="1"/>
</dbReference>
<dbReference type="PANTHER" id="PTHR40094">
    <property type="entry name" value="ALPHA-2-MACROGLOBULIN HOMOLOG"/>
    <property type="match status" value="1"/>
</dbReference>
<dbReference type="InterPro" id="IPR011626">
    <property type="entry name" value="Alpha-macroglobulin_TED"/>
</dbReference>
<dbReference type="OrthoDB" id="9767116at2"/>
<evidence type="ECO:0000256" key="2">
    <source>
        <dbReference type="ARBA" id="ARBA00022729"/>
    </source>
</evidence>
<dbReference type="Gene3D" id="2.60.40.1930">
    <property type="match status" value="1"/>
</dbReference>
<sequence length="1740" mass="192576">MTNQMRGCWWVLLLVHLSVGCIGAELNDNGDTGELGVEEDPGVGADRTTREGRDAVEIRDGALDLRDQARSQVAVAPGPVSLDSVAQPELEVPPATDNALAGDLSREDALPKLSGKAMEIISVSLQEVEQGFQLSILCSDMTVDDHFYDYRLGTRRSERCEMDLTSARASLEFEPSLAYQLVSTPQGTLVSADFERRDYKLKVKAGLRTREGGALKEAYESSFTVGRLSPTLEFVTKGRYMPRAGWQQVSLRHRNVQTAELEVWHVPGRNMAFWMSGYRDTVNLRSGDLAYAQQLQMDDTVDQQFSTELPLRKLLGEPKPGLYELRLKAGRESDTLHVIVTDLQVIAKRSDEALGEQVDVWAVHAQTLKPLAGATVEAIYESGTVVGSCQTNASGYCRVHAEAVVDAKTAKAARKTPRRTPFALVVTHKDDATFLKYAGLQTKLARGKTHGSPYKSQTAYKAYAYGDRDLYRPADVVYMAAMVRDNDLKSVGPGVPVDLVVVDSRAQIVNRETVETNAGGMVSLDHRLSDLATTGRWKIRVEIGKREVTSFAFGVEEFMPERLKVEAAAQREHLGANEAFKVDVHARYLFGASAVGSNVSIQCERTEAVFQPSKHAEFHYGIRTAEELGYQGNRDEHRVVSGQQTKINADDMAHPECDFRAGLAATSRLRAQVGVSESGSGRTTHASASAWAHPADFYLGVRADKKEIQNGESVTLDGVVVDWDGELIDDVKTVDVSVLQLRRRWGWWRQRNRHQSQWFQVVEKSQTIPVRDGKFTYKFSPNSNRYDYAIRLQSGDARTDLKLNQVGYWRYYSTRSRGSKSKNPSALTLQTQDEMLGVNALHKVRFEAEYKGRALMTLETDEVLQSAWIDVAPGEVEWSFKVGEFAPNVYVSAMLIKDPHADSATSYLPERAYGALSIPMKRDKFIQNIQISAPESVRPGRPLQVDLDLGEDAAGRFVTVAAVDQGILSLTDYQSPNPLAALLARRALGVRTYDTIGWALQLAKLNSTSKTGGDGEEDTPTLGRIMPFKPVALWSGIREVPESGKLSVAFDVPLYQGELRVMAVTTSKTRIGQADTRVKVRAPIVVQATLPRFLVAGDQVDVPVFLTNTTADTQVVETTISAEALPEPGLVANPNPADIIGIEGNRTQQATLDPGASKMLLFKARALRSGSAATFAVVSVATAKSGEILESRAEGIVPFRAAGPLERKVKRLLVSTKSLDLTPILEGWEPSSEKTTFRLSTNPHSQAFDHLSALVRYPYGCLEQTISQLRPMIYLSELVRAVDPGLVAGKNGIRPMIESGVRRILSMQTPSGGFGFWSGDGEPHAWATPYAIYLLMDAQKRGYSVPQQRLDRALNWLESDVKRQQKEGYGASKYYRDRYISGFAYYVLALANRANQGQIRKIIDAMPAHTQGEQLENLYLLKAALYLSGDRSFEKDLKAFKLDKAGAREVNYGSYYSTRRRDALLLNVFVDLFGPHENGFETAERLGRTFSKTQTTGYLYSTQEMGWGLTALGKWYRADADSTFSANLMANGRAVKTSLRDADSKNTNWAMVRASEYDSLTLELDETPQSQLYLVVSSEGVRSEPSVEFGGAGLSVSREYLNEAGEELDGKVQLGDLVYVRVRLKSKVSRTLENIALVDRLPAGLEIENPNLGHDIRPHWASSHNPWQTDHMNVRDDRLEAFGTIHGAQTVELVYATRATLTGKFHAPSIEAEGMYDPEIWARAAYRELTIAHDWDAMID</sequence>
<organism evidence="3 4">
    <name type="scientific">Bradymonas sediminis</name>
    <dbReference type="NCBI Taxonomy" id="1548548"/>
    <lineage>
        <taxon>Bacteria</taxon>
        <taxon>Deltaproteobacteria</taxon>
        <taxon>Bradymonadales</taxon>
        <taxon>Bradymonadaceae</taxon>
        <taxon>Bradymonas</taxon>
    </lineage>
</organism>
<dbReference type="InterPro" id="IPR011625">
    <property type="entry name" value="A2M_N_BRD"/>
</dbReference>
<proteinExistence type="inferred from homology"/>
<dbReference type="SMART" id="SM01360">
    <property type="entry name" value="A2M"/>
    <property type="match status" value="1"/>
</dbReference>
<dbReference type="Pfam" id="PF00207">
    <property type="entry name" value="A2M"/>
    <property type="match status" value="1"/>
</dbReference>
<evidence type="ECO:0000313" key="3">
    <source>
        <dbReference type="EMBL" id="AWV90050.1"/>
    </source>
</evidence>
<reference evidence="3 4" key="1">
    <citation type="submission" date="2018-06" db="EMBL/GenBank/DDBJ databases">
        <title>Lujinxingia sediminis gen. nov. sp. nov., a new facultative anaerobic member of the class Deltaproteobacteria, and proposal of Lujinxingaceae fam. nov.</title>
        <authorList>
            <person name="Guo L.-Y."/>
            <person name="Li C.-M."/>
            <person name="Wang S."/>
            <person name="Du Z.-J."/>
        </authorList>
    </citation>
    <scope>NUCLEOTIDE SEQUENCE [LARGE SCALE GENOMIC DNA]</scope>
    <source>
        <strain evidence="3 4">FA350</strain>
    </source>
</reference>